<reference evidence="5 6" key="1">
    <citation type="submission" date="2013-05" db="EMBL/GenBank/DDBJ databases">
        <title>Genome assembly of Chondromyces apiculatus DSM 436.</title>
        <authorList>
            <person name="Sharma G."/>
            <person name="Khatri I."/>
            <person name="Kaur C."/>
            <person name="Mayilraj S."/>
            <person name="Subramanian S."/>
        </authorList>
    </citation>
    <scope>NUCLEOTIDE SEQUENCE [LARGE SCALE GENOMIC DNA]</scope>
    <source>
        <strain evidence="5 6">DSM 436</strain>
    </source>
</reference>
<dbReference type="PROSITE" id="PS51318">
    <property type="entry name" value="TAT"/>
    <property type="match status" value="1"/>
</dbReference>
<dbReference type="AlphaFoldDB" id="A0A017TE28"/>
<dbReference type="OrthoDB" id="9808002at2"/>
<dbReference type="Gene3D" id="3.90.1150.10">
    <property type="entry name" value="Aspartate Aminotransferase, domain 1"/>
    <property type="match status" value="1"/>
</dbReference>
<dbReference type="InterPro" id="IPR015422">
    <property type="entry name" value="PyrdxlP-dep_Trfase_small"/>
</dbReference>
<dbReference type="Pfam" id="PF00266">
    <property type="entry name" value="Aminotran_5"/>
    <property type="match status" value="1"/>
</dbReference>
<dbReference type="STRING" id="1192034.CAP_0651"/>
<gene>
    <name evidence="5" type="ORF">CAP_0651</name>
</gene>
<feature type="compositionally biased region" description="Pro residues" evidence="2">
    <location>
        <begin position="27"/>
        <end position="39"/>
    </location>
</feature>
<dbReference type="Gene3D" id="3.40.640.10">
    <property type="entry name" value="Type I PLP-dependent aspartate aminotransferase-like (Major domain)"/>
    <property type="match status" value="1"/>
</dbReference>
<feature type="signal peptide" evidence="3">
    <location>
        <begin position="1"/>
        <end position="26"/>
    </location>
</feature>
<dbReference type="PANTHER" id="PTHR43586:SF8">
    <property type="entry name" value="CYSTEINE DESULFURASE 1, CHLOROPLASTIC"/>
    <property type="match status" value="1"/>
</dbReference>
<dbReference type="RefSeq" id="WP_044238181.1">
    <property type="nucleotide sequence ID" value="NZ_ASRX01000011.1"/>
</dbReference>
<keyword evidence="6" id="KW-1185">Reference proteome</keyword>
<evidence type="ECO:0000256" key="1">
    <source>
        <dbReference type="ARBA" id="ARBA00022898"/>
    </source>
</evidence>
<proteinExistence type="predicted"/>
<feature type="domain" description="Aminotransferase class V" evidence="4">
    <location>
        <begin position="99"/>
        <end position="405"/>
    </location>
</feature>
<dbReference type="PANTHER" id="PTHR43586">
    <property type="entry name" value="CYSTEINE DESULFURASE"/>
    <property type="match status" value="1"/>
</dbReference>
<evidence type="ECO:0000313" key="6">
    <source>
        <dbReference type="Proteomes" id="UP000019678"/>
    </source>
</evidence>
<protein>
    <submittedName>
        <fullName evidence="5">Selenocysteine lyase, CsdB</fullName>
    </submittedName>
</protein>
<feature type="chain" id="PRO_5001497175" evidence="3">
    <location>
        <begin position="27"/>
        <end position="437"/>
    </location>
</feature>
<dbReference type="InterPro" id="IPR015424">
    <property type="entry name" value="PyrdxlP-dep_Trfase"/>
</dbReference>
<name>A0A017TE28_9BACT</name>
<evidence type="ECO:0000256" key="2">
    <source>
        <dbReference type="SAM" id="MobiDB-lite"/>
    </source>
</evidence>
<dbReference type="Proteomes" id="UP000019678">
    <property type="component" value="Unassembled WGS sequence"/>
</dbReference>
<evidence type="ECO:0000259" key="4">
    <source>
        <dbReference type="Pfam" id="PF00266"/>
    </source>
</evidence>
<accession>A0A017TE28</accession>
<keyword evidence="3" id="KW-0732">Signal</keyword>
<evidence type="ECO:0000256" key="3">
    <source>
        <dbReference type="SAM" id="SignalP"/>
    </source>
</evidence>
<dbReference type="EMBL" id="ASRX01000011">
    <property type="protein sequence ID" value="EYF07172.1"/>
    <property type="molecule type" value="Genomic_DNA"/>
</dbReference>
<keyword evidence="5" id="KW-0456">Lyase</keyword>
<dbReference type="eggNOG" id="COG0520">
    <property type="taxonomic scope" value="Bacteria"/>
</dbReference>
<organism evidence="5 6">
    <name type="scientific">Chondromyces apiculatus DSM 436</name>
    <dbReference type="NCBI Taxonomy" id="1192034"/>
    <lineage>
        <taxon>Bacteria</taxon>
        <taxon>Pseudomonadati</taxon>
        <taxon>Myxococcota</taxon>
        <taxon>Polyangia</taxon>
        <taxon>Polyangiales</taxon>
        <taxon>Polyangiaceae</taxon>
        <taxon>Chondromyces</taxon>
    </lineage>
</organism>
<feature type="region of interest" description="Disordered" evidence="2">
    <location>
        <begin position="23"/>
        <end position="42"/>
    </location>
</feature>
<dbReference type="InterPro" id="IPR006311">
    <property type="entry name" value="TAT_signal"/>
</dbReference>
<keyword evidence="1" id="KW-0663">Pyridoxal phosphate</keyword>
<comment type="caution">
    <text evidence="5">The sequence shown here is derived from an EMBL/GenBank/DDBJ whole genome shotgun (WGS) entry which is preliminary data.</text>
</comment>
<sequence>MNPDKLPRRHLLQGLLAVGAASCAKADPPPAPAADPPQPAGDAWSRFRAEFELSPAWIHMTGFLLVSHPRAVREAIEGWRRKLDENPAYAVEEHGHGTHAQEAAATYMGARAEEIALTDSTTMGLGTLYTGLPLAAGDEVLTSTHDHMSTHAALLYATERAGAKLVKVPMYGRPFEATAAGMVDAIAKGITPATRVVAITWVHSATGVKTPVKGIAEAVAKANQGRAPKDRVILCVDGVHGFGVDDVTMGDLGCDFFVAGCHKWIFGPRGTGVIWGKADLWPLLKPSIPSFSAELGGWWMGKSGESMPKTTANMMSPGGFHSFEHRWALPAAFELHQRLGKAKVAARIHALNRQCKEGLKKMKHVTLHTPVDDAISAGIICFESEGMKPKEIVERLREKKIIASTSPYVTTYARVAPSLLTSEAEVEATLRAIHDLG</sequence>
<evidence type="ECO:0000313" key="5">
    <source>
        <dbReference type="EMBL" id="EYF07172.1"/>
    </source>
</evidence>
<dbReference type="InterPro" id="IPR015421">
    <property type="entry name" value="PyrdxlP-dep_Trfase_major"/>
</dbReference>
<dbReference type="GO" id="GO:0016829">
    <property type="term" value="F:lyase activity"/>
    <property type="evidence" value="ECO:0007669"/>
    <property type="project" value="UniProtKB-KW"/>
</dbReference>
<dbReference type="SUPFAM" id="SSF53383">
    <property type="entry name" value="PLP-dependent transferases"/>
    <property type="match status" value="1"/>
</dbReference>
<dbReference type="InterPro" id="IPR000192">
    <property type="entry name" value="Aminotrans_V_dom"/>
</dbReference>
<dbReference type="PROSITE" id="PS51257">
    <property type="entry name" value="PROKAR_LIPOPROTEIN"/>
    <property type="match status" value="1"/>
</dbReference>